<dbReference type="PROSITE" id="PS50995">
    <property type="entry name" value="HTH_MARR_2"/>
    <property type="match status" value="1"/>
</dbReference>
<dbReference type="InterPro" id="IPR036390">
    <property type="entry name" value="WH_DNA-bd_sf"/>
</dbReference>
<organism evidence="5 6">
    <name type="scientific">Nocardia donostiensis</name>
    <dbReference type="NCBI Taxonomy" id="1538463"/>
    <lineage>
        <taxon>Bacteria</taxon>
        <taxon>Bacillati</taxon>
        <taxon>Actinomycetota</taxon>
        <taxon>Actinomycetes</taxon>
        <taxon>Mycobacteriales</taxon>
        <taxon>Nocardiaceae</taxon>
        <taxon>Nocardia</taxon>
    </lineage>
</organism>
<keyword evidence="6" id="KW-1185">Reference proteome</keyword>
<sequence>MTSESKLSEVLERFIFGLFVAAESGGADQLAELDLSLSQARTLFTVSHHEQPLPIHVIAEKLTMSVTAAGRNVDSLVRLGLLTREECPGDRRVKLVGLSERGRNVIRDQAAVKRASLDTFAHRLPDHLRADLCAVLTNVLDSGALTSSDPPTALSGDQQ</sequence>
<keyword evidence="3" id="KW-0804">Transcription</keyword>
<dbReference type="AlphaFoldDB" id="A0A1V2TH39"/>
<dbReference type="PANTHER" id="PTHR33164:SF94">
    <property type="entry name" value="TRANSCRIPTIONAL REGULATORY PROTEIN-RELATED"/>
    <property type="match status" value="1"/>
</dbReference>
<dbReference type="SUPFAM" id="SSF46785">
    <property type="entry name" value="Winged helix' DNA-binding domain"/>
    <property type="match status" value="1"/>
</dbReference>
<dbReference type="InterPro" id="IPR023187">
    <property type="entry name" value="Tscrpt_reg_MarR-type_CS"/>
</dbReference>
<dbReference type="InterPro" id="IPR000835">
    <property type="entry name" value="HTH_MarR-typ"/>
</dbReference>
<dbReference type="GO" id="GO:0006950">
    <property type="term" value="P:response to stress"/>
    <property type="evidence" value="ECO:0007669"/>
    <property type="project" value="TreeGrafter"/>
</dbReference>
<comment type="caution">
    <text evidence="5">The sequence shown here is derived from an EMBL/GenBank/DDBJ whole genome shotgun (WGS) entry which is preliminary data.</text>
</comment>
<feature type="domain" description="HTH marR-type" evidence="4">
    <location>
        <begin position="4"/>
        <end position="141"/>
    </location>
</feature>
<dbReference type="GO" id="GO:0003700">
    <property type="term" value="F:DNA-binding transcription factor activity"/>
    <property type="evidence" value="ECO:0007669"/>
    <property type="project" value="InterPro"/>
</dbReference>
<dbReference type="InterPro" id="IPR039422">
    <property type="entry name" value="MarR/SlyA-like"/>
</dbReference>
<reference evidence="5 6" key="1">
    <citation type="journal article" date="2016" name="Antonie Van Leeuwenhoek">
        <title>Nocardia donostiensis sp. nov., isolated from human respiratory specimens.</title>
        <authorList>
            <person name="Ercibengoa M."/>
            <person name="Bell M."/>
            <person name="Marimon J.M."/>
            <person name="Humrighouse B."/>
            <person name="Klenk H.P."/>
            <person name="Potter G."/>
            <person name="Perez-Trallero E."/>
        </authorList>
    </citation>
    <scope>NUCLEOTIDE SEQUENCE [LARGE SCALE GENOMIC DNA]</scope>
    <source>
        <strain evidence="5 6">X1655</strain>
    </source>
</reference>
<evidence type="ECO:0000313" key="6">
    <source>
        <dbReference type="Proteomes" id="UP000188836"/>
    </source>
</evidence>
<proteinExistence type="predicted"/>
<gene>
    <name evidence="5" type="ORF">B0T46_09995</name>
</gene>
<dbReference type="InterPro" id="IPR036388">
    <property type="entry name" value="WH-like_DNA-bd_sf"/>
</dbReference>
<dbReference type="RefSeq" id="WP_077116292.1">
    <property type="nucleotide sequence ID" value="NZ_LOKT01000017.1"/>
</dbReference>
<name>A0A1V2TH39_9NOCA</name>
<dbReference type="PROSITE" id="PS01117">
    <property type="entry name" value="HTH_MARR_1"/>
    <property type="match status" value="1"/>
</dbReference>
<keyword evidence="1" id="KW-0805">Transcription regulation</keyword>
<accession>A0A1V2TH39</accession>
<dbReference type="SMART" id="SM00347">
    <property type="entry name" value="HTH_MARR"/>
    <property type="match status" value="1"/>
</dbReference>
<dbReference type="Proteomes" id="UP000188836">
    <property type="component" value="Unassembled WGS sequence"/>
</dbReference>
<evidence type="ECO:0000256" key="1">
    <source>
        <dbReference type="ARBA" id="ARBA00023015"/>
    </source>
</evidence>
<dbReference type="EMBL" id="MUMY01000007">
    <property type="protein sequence ID" value="ONM48812.1"/>
    <property type="molecule type" value="Genomic_DNA"/>
</dbReference>
<dbReference type="Pfam" id="PF12802">
    <property type="entry name" value="MarR_2"/>
    <property type="match status" value="1"/>
</dbReference>
<dbReference type="PANTHER" id="PTHR33164">
    <property type="entry name" value="TRANSCRIPTIONAL REGULATOR, MARR FAMILY"/>
    <property type="match status" value="1"/>
</dbReference>
<evidence type="ECO:0000259" key="4">
    <source>
        <dbReference type="PROSITE" id="PS50995"/>
    </source>
</evidence>
<evidence type="ECO:0000256" key="2">
    <source>
        <dbReference type="ARBA" id="ARBA00023125"/>
    </source>
</evidence>
<evidence type="ECO:0000313" key="5">
    <source>
        <dbReference type="EMBL" id="ONM48812.1"/>
    </source>
</evidence>
<protein>
    <recommendedName>
        <fullName evidence="4">HTH marR-type domain-containing protein</fullName>
    </recommendedName>
</protein>
<dbReference type="OrthoDB" id="122135at2"/>
<dbReference type="Gene3D" id="1.10.10.10">
    <property type="entry name" value="Winged helix-like DNA-binding domain superfamily/Winged helix DNA-binding domain"/>
    <property type="match status" value="1"/>
</dbReference>
<dbReference type="GO" id="GO:0003677">
    <property type="term" value="F:DNA binding"/>
    <property type="evidence" value="ECO:0007669"/>
    <property type="project" value="UniProtKB-KW"/>
</dbReference>
<dbReference type="STRING" id="1538463.B0T36_21960"/>
<keyword evidence="2" id="KW-0238">DNA-binding</keyword>
<evidence type="ECO:0000256" key="3">
    <source>
        <dbReference type="ARBA" id="ARBA00023163"/>
    </source>
</evidence>